<evidence type="ECO:0000256" key="1">
    <source>
        <dbReference type="SAM" id="Phobius"/>
    </source>
</evidence>
<sequence length="283" mass="31476">MEDKRAQGAGIPRPHVSHTLDASHALVTSPVLHPIALAVLRLTLATYALFVGLYQLIEEAVKEHDAGTFFSYFTHLSYIGLIAYMYAAGVQTLCYALNRRKGYPLQQWPRVLQHLHILLYSTITTYPMVVTVIFWALLSDSDTFSTTLNAWFNISEHAMNTGYALFEILLTNAGPSPWWHLPACVAMLACYLGVAYITHATQGFYTYSFLDPGKEHAKLAGYIVAVGVAECVAFVLARGLTWIRMRLSRRMSYASSSDTEVEPAIDEDWQEIGRPGSSVGYAV</sequence>
<gene>
    <name evidence="2" type="ORF">BD311DRAFT_788066</name>
</gene>
<dbReference type="EMBL" id="ML143416">
    <property type="protein sequence ID" value="TBU29018.1"/>
    <property type="molecule type" value="Genomic_DNA"/>
</dbReference>
<dbReference type="PANTHER" id="PTHR12242">
    <property type="entry name" value="OS02G0130600 PROTEIN-RELATED"/>
    <property type="match status" value="1"/>
</dbReference>
<organism evidence="2">
    <name type="scientific">Dichomitus squalens</name>
    <dbReference type="NCBI Taxonomy" id="114155"/>
    <lineage>
        <taxon>Eukaryota</taxon>
        <taxon>Fungi</taxon>
        <taxon>Dikarya</taxon>
        <taxon>Basidiomycota</taxon>
        <taxon>Agaricomycotina</taxon>
        <taxon>Agaricomycetes</taxon>
        <taxon>Polyporales</taxon>
        <taxon>Polyporaceae</taxon>
        <taxon>Dichomitus</taxon>
    </lineage>
</organism>
<feature type="transmembrane region" description="Helical" evidence="1">
    <location>
        <begin position="35"/>
        <end position="57"/>
    </location>
</feature>
<keyword evidence="1" id="KW-0812">Transmembrane</keyword>
<keyword evidence="1" id="KW-1133">Transmembrane helix</keyword>
<dbReference type="OrthoDB" id="419711at2759"/>
<dbReference type="AlphaFoldDB" id="A0A4Q9MPW2"/>
<feature type="transmembrane region" description="Helical" evidence="1">
    <location>
        <begin position="77"/>
        <end position="97"/>
    </location>
</feature>
<dbReference type="PANTHER" id="PTHR12242:SF1">
    <property type="entry name" value="MYND-TYPE DOMAIN-CONTAINING PROTEIN"/>
    <property type="match status" value="1"/>
</dbReference>
<accession>A0A4Q9MPW2</accession>
<dbReference type="Proteomes" id="UP000292957">
    <property type="component" value="Unassembled WGS sequence"/>
</dbReference>
<evidence type="ECO:0000313" key="2">
    <source>
        <dbReference type="EMBL" id="TBU29018.1"/>
    </source>
</evidence>
<feature type="transmembrane region" description="Helical" evidence="1">
    <location>
        <begin position="178"/>
        <end position="199"/>
    </location>
</feature>
<reference evidence="2" key="1">
    <citation type="submission" date="2019-01" db="EMBL/GenBank/DDBJ databases">
        <title>Draft genome sequences of three monokaryotic isolates of the white-rot basidiomycete fungus Dichomitus squalens.</title>
        <authorList>
            <consortium name="DOE Joint Genome Institute"/>
            <person name="Lopez S.C."/>
            <person name="Andreopoulos B."/>
            <person name="Pangilinan J."/>
            <person name="Lipzen A."/>
            <person name="Riley R."/>
            <person name="Ahrendt S."/>
            <person name="Ng V."/>
            <person name="Barry K."/>
            <person name="Daum C."/>
            <person name="Grigoriev I.V."/>
            <person name="Hilden K.S."/>
            <person name="Makela M.R."/>
            <person name="de Vries R.P."/>
        </authorList>
    </citation>
    <scope>NUCLEOTIDE SEQUENCE [LARGE SCALE GENOMIC DNA]</scope>
    <source>
        <strain evidence="2">OM18370.1</strain>
    </source>
</reference>
<feature type="transmembrane region" description="Helical" evidence="1">
    <location>
        <begin position="117"/>
        <end position="138"/>
    </location>
</feature>
<proteinExistence type="predicted"/>
<name>A0A4Q9MPW2_9APHY</name>
<protein>
    <recommendedName>
        <fullName evidence="3">FAR-17a/AIG1-like protein</fullName>
    </recommendedName>
</protein>
<keyword evidence="1" id="KW-0472">Membrane</keyword>
<dbReference type="GO" id="GO:0016020">
    <property type="term" value="C:membrane"/>
    <property type="evidence" value="ECO:0007669"/>
    <property type="project" value="TreeGrafter"/>
</dbReference>
<evidence type="ECO:0008006" key="3">
    <source>
        <dbReference type="Google" id="ProtNLM"/>
    </source>
</evidence>
<feature type="transmembrane region" description="Helical" evidence="1">
    <location>
        <begin position="219"/>
        <end position="241"/>
    </location>
</feature>